<feature type="domain" description="YcaO" evidence="2">
    <location>
        <begin position="75"/>
        <end position="427"/>
    </location>
</feature>
<dbReference type="EMBL" id="CP046400">
    <property type="protein sequence ID" value="QGY40997.1"/>
    <property type="molecule type" value="Genomic_DNA"/>
</dbReference>
<dbReference type="InterPro" id="IPR003776">
    <property type="entry name" value="YcaO-like_dom"/>
</dbReference>
<organism evidence="3 4">
    <name type="scientific">Pseudodesulfovibrio cashew</name>
    <dbReference type="NCBI Taxonomy" id="2678688"/>
    <lineage>
        <taxon>Bacteria</taxon>
        <taxon>Pseudomonadati</taxon>
        <taxon>Thermodesulfobacteriota</taxon>
        <taxon>Desulfovibrionia</taxon>
        <taxon>Desulfovibrionales</taxon>
        <taxon>Desulfovibrionaceae</taxon>
    </lineage>
</organism>
<dbReference type="KEGG" id="psel:GM415_12960"/>
<dbReference type="PROSITE" id="PS50005">
    <property type="entry name" value="TPR"/>
    <property type="match status" value="2"/>
</dbReference>
<dbReference type="Gene3D" id="3.30.160.660">
    <property type="match status" value="1"/>
</dbReference>
<dbReference type="Pfam" id="PF13432">
    <property type="entry name" value="TPR_16"/>
    <property type="match status" value="1"/>
</dbReference>
<keyword evidence="4" id="KW-1185">Reference proteome</keyword>
<dbReference type="AlphaFoldDB" id="A0A6I6JLH0"/>
<dbReference type="InterPro" id="IPR011990">
    <property type="entry name" value="TPR-like_helical_dom_sf"/>
</dbReference>
<protein>
    <recommendedName>
        <fullName evidence="2">YcaO domain-containing protein</fullName>
    </recommendedName>
</protein>
<dbReference type="PANTHER" id="PTHR37809">
    <property type="entry name" value="RIBOSOMAL PROTEIN S12 METHYLTHIOTRANSFERASE ACCESSORY FACTOR YCAO"/>
    <property type="match status" value="1"/>
</dbReference>
<dbReference type="Gene3D" id="3.30.40.250">
    <property type="match status" value="1"/>
</dbReference>
<proteinExistence type="predicted"/>
<dbReference type="Gene3D" id="1.25.40.10">
    <property type="entry name" value="Tetratricopeptide repeat domain"/>
    <property type="match status" value="1"/>
</dbReference>
<evidence type="ECO:0000256" key="1">
    <source>
        <dbReference type="PROSITE-ProRule" id="PRU00339"/>
    </source>
</evidence>
<dbReference type="InterPro" id="IPR019734">
    <property type="entry name" value="TPR_rpt"/>
</dbReference>
<feature type="repeat" description="TPR" evidence="1">
    <location>
        <begin position="529"/>
        <end position="562"/>
    </location>
</feature>
<dbReference type="SUPFAM" id="SSF48452">
    <property type="entry name" value="TPR-like"/>
    <property type="match status" value="1"/>
</dbReference>
<gene>
    <name evidence="3" type="ORF">GM415_12960</name>
</gene>
<evidence type="ECO:0000313" key="4">
    <source>
        <dbReference type="Proteomes" id="UP000428328"/>
    </source>
</evidence>
<sequence length="576" mass="64023">MIELKDCVKTYTTDQDKACSPVETVTRVKGLLAEKCAGVLDKTDRVDTGRLGIPVFVSTCGPEAKRFMPTRKQMGKGASPEQAEASALMELVERFSYFTFWADEDNFTRLTWSEAQKKWPGEVMDIAMIARSVEEDISSEDAARLMDLHRWRFHPALNVATGKHEYVPLDWFKKLNEFNGSSAGNTFEESIGQGGCELVERHVCALIDRSRKVMPTIDPASYSDPVLSRLAGCFEANGVKLVLKDFSLGQPVPTVAAVAWDPKTFPGLSEIVFTAGTSSSPVKAAIRAVTEVAQLAGDFETSRVYEASGLSKFTSLDDIQWLLEGEMVPLDSLPTVEEPNIYNELMAMAEGLEKQGTPLYSVDTRHPDLMVTTNYNFVPGFDFRERTPHRSIGLFVGRILAEDAEFGDAMEGLEVVEEIYPDAYFLPFFRGLLAMRMQDVEYAVEQFREAEPMQPADAERALAAFYQGYALSQLEEWEDAVAPLGRAIELDAETKEYFNLRGVAHFKGGRYEEAAGDFRAALDIDSGSPHDLANLGLCHKFMGNDAEALDYLGAALKLDPELEYARNHYDELVQSS</sequence>
<evidence type="ECO:0000313" key="3">
    <source>
        <dbReference type="EMBL" id="QGY40997.1"/>
    </source>
</evidence>
<keyword evidence="1" id="KW-0802">TPR repeat</keyword>
<dbReference type="Gene3D" id="3.30.1330.230">
    <property type="match status" value="1"/>
</dbReference>
<dbReference type="Pfam" id="PF02624">
    <property type="entry name" value="YcaO"/>
    <property type="match status" value="1"/>
</dbReference>
<dbReference type="Proteomes" id="UP000428328">
    <property type="component" value="Chromosome"/>
</dbReference>
<reference evidence="3 4" key="1">
    <citation type="submission" date="2019-11" db="EMBL/GenBank/DDBJ databases">
        <authorList>
            <person name="Zheng R.K."/>
            <person name="Sun C.M."/>
        </authorList>
    </citation>
    <scope>NUCLEOTIDE SEQUENCE [LARGE SCALE GENOMIC DNA]</scope>
    <source>
        <strain evidence="3 4">SRB007</strain>
    </source>
</reference>
<name>A0A6I6JLH0_9BACT</name>
<dbReference type="Pfam" id="PF13181">
    <property type="entry name" value="TPR_8"/>
    <property type="match status" value="1"/>
</dbReference>
<dbReference type="PANTHER" id="PTHR37809:SF1">
    <property type="entry name" value="RIBOSOMAL PROTEIN S12 METHYLTHIOTRANSFERASE ACCESSORY FACTOR YCAO"/>
    <property type="match status" value="1"/>
</dbReference>
<dbReference type="RefSeq" id="WP_158948834.1">
    <property type="nucleotide sequence ID" value="NZ_CP046400.1"/>
</dbReference>
<evidence type="ECO:0000259" key="2">
    <source>
        <dbReference type="PROSITE" id="PS51664"/>
    </source>
</evidence>
<dbReference type="SMART" id="SM00028">
    <property type="entry name" value="TPR"/>
    <property type="match status" value="4"/>
</dbReference>
<feature type="repeat" description="TPR" evidence="1">
    <location>
        <begin position="495"/>
        <end position="528"/>
    </location>
</feature>
<accession>A0A6I6JLH0</accession>
<dbReference type="NCBIfam" id="TIGR00702">
    <property type="entry name" value="YcaO-type kinase domain"/>
    <property type="match status" value="1"/>
</dbReference>
<dbReference type="PROSITE" id="PS51664">
    <property type="entry name" value="YCAO"/>
    <property type="match status" value="1"/>
</dbReference>